<feature type="region of interest" description="Disordered" evidence="1">
    <location>
        <begin position="1"/>
        <end position="20"/>
    </location>
</feature>
<evidence type="ECO:0000313" key="3">
    <source>
        <dbReference type="Proteomes" id="UP000314985"/>
    </source>
</evidence>
<name>A0A4X1UAF3_PIG</name>
<accession>A0A4X1UAF3</accession>
<feature type="compositionally biased region" description="Polar residues" evidence="1">
    <location>
        <begin position="1"/>
        <end position="15"/>
    </location>
</feature>
<dbReference type="AlphaFoldDB" id="A0A4X1UAF3"/>
<reference evidence="2 3" key="1">
    <citation type="submission" date="2017-08" db="EMBL/GenBank/DDBJ databases">
        <title>USMARCv1.0.</title>
        <authorList>
            <person name="Hannum G.I."/>
            <person name="Koren S."/>
            <person name="Schroeder S.G."/>
            <person name="Chin S.C."/>
            <person name="Nonneman D.J."/>
            <person name="Becker S.A."/>
            <person name="Rosen B.D."/>
            <person name="Bickhart D.M."/>
            <person name="Putnam N.H."/>
            <person name="Green R.E."/>
            <person name="Tuggle C.K."/>
            <person name="Liu H."/>
            <person name="Rohrer G.A."/>
            <person name="Warr A."/>
            <person name="Hall R."/>
            <person name="Kim K."/>
            <person name="Hume D.A."/>
            <person name="Talbot R."/>
            <person name="Chow W."/>
            <person name="Howe K."/>
            <person name="Schwartz A.S."/>
            <person name="Watson M."/>
            <person name="Archibald A.L."/>
            <person name="Phillippy A.M."/>
            <person name="Smith T.P.L."/>
        </authorList>
    </citation>
    <scope>NUCLEOTIDE SEQUENCE [LARGE SCALE GENOMIC DNA]</scope>
</reference>
<sequence length="128" mass="13508">MSATYTTAHGNTGSLTHRARPGIEPETSWFLVRFVSAESQQELPTPNSLSRMCLLCACIVPGSKPHHVSTSLVLPAGSVQTCVLRGGFVSSSAFPQLVVPFPFGGKNSFFPNVPVKTSGKNHGIPSVA</sequence>
<proteinExistence type="predicted"/>
<evidence type="ECO:0000313" key="2">
    <source>
        <dbReference type="Ensembl" id="ENSSSCP00070024959.1"/>
    </source>
</evidence>
<dbReference type="Ensembl" id="ENSSSCT00070029926.1">
    <property type="protein sequence ID" value="ENSSSCP00070024959.1"/>
    <property type="gene ID" value="ENSSSCG00070015226.1"/>
</dbReference>
<organism evidence="2 3">
    <name type="scientific">Sus scrofa</name>
    <name type="common">Pig</name>
    <dbReference type="NCBI Taxonomy" id="9823"/>
    <lineage>
        <taxon>Eukaryota</taxon>
        <taxon>Metazoa</taxon>
        <taxon>Chordata</taxon>
        <taxon>Craniata</taxon>
        <taxon>Vertebrata</taxon>
        <taxon>Euteleostomi</taxon>
        <taxon>Mammalia</taxon>
        <taxon>Eutheria</taxon>
        <taxon>Laurasiatheria</taxon>
        <taxon>Artiodactyla</taxon>
        <taxon>Suina</taxon>
        <taxon>Suidae</taxon>
        <taxon>Sus</taxon>
    </lineage>
</organism>
<reference evidence="2" key="2">
    <citation type="submission" date="2025-08" db="UniProtKB">
        <authorList>
            <consortium name="Ensembl"/>
        </authorList>
    </citation>
    <scope>IDENTIFICATION</scope>
</reference>
<dbReference type="Proteomes" id="UP000314985">
    <property type="component" value="Chromosome 5"/>
</dbReference>
<protein>
    <submittedName>
        <fullName evidence="2">Uncharacterized protein</fullName>
    </submittedName>
</protein>
<evidence type="ECO:0000256" key="1">
    <source>
        <dbReference type="SAM" id="MobiDB-lite"/>
    </source>
</evidence>